<accession>A0A8H4V7F9</accession>
<sequence>MVNACHRDAFARALAEGRVTPLVIPYSLLGAFFVPVLWLTIPHARRPWLYQTRWLVMAFVVAFNVNVIRQTSSPNVAFAYATGLMAAWGIISNLNLLVWTRPQFDAARAVRLSKRPGPAPTTNRPTRQASAWTRDPRQRFVWQPFPADGPFLQRLGWALDLACSFRGSGWSWSITSIPRPPLPLVARPGEPVDLDSMPRVSRSGYERCLTEGAFVRKRLISVALMYLALDLGAVLLVKDPYFVLGPDHAHEPPPYLRGVPVWLLLAYRELMSLAGILSAIQGIFSLHDLLQYGLLKFCFPSRAAPWFHASTFGDFSQVLDRGLAGWWGAFWHQTFRHQFVAPSAYLVKHGYLVKGRPSAAMMGVFVSFLQSGLLHASGSITSMPETKPWRPVAFFLLQAVGIIVERTLRGAMSRCFSKSPRLVTRAANLLFTASWLYMTATFIIDDLAAAGLWVLEPIPVSPLRCLGYGHAIDHWWLWDRHHFSRWSSGKHWWESGVAI</sequence>
<name>A0A8H4V7F9_9HYPO</name>
<feature type="domain" description="Wax synthase" evidence="9">
    <location>
        <begin position="311"/>
        <end position="396"/>
    </location>
</feature>
<dbReference type="GO" id="GO:0006629">
    <property type="term" value="P:lipid metabolic process"/>
    <property type="evidence" value="ECO:0007669"/>
    <property type="project" value="InterPro"/>
</dbReference>
<gene>
    <name evidence="10" type="ORF">G6O67_002649</name>
</gene>
<dbReference type="PANTHER" id="PTHR31595:SF57">
    <property type="entry name" value="OS04G0481900 PROTEIN"/>
    <property type="match status" value="1"/>
</dbReference>
<protein>
    <recommendedName>
        <fullName evidence="9">Wax synthase domain-containing protein</fullName>
    </recommendedName>
</protein>
<dbReference type="InterPro" id="IPR032805">
    <property type="entry name" value="Wax_synthase_dom"/>
</dbReference>
<dbReference type="PANTHER" id="PTHR31595">
    <property type="entry name" value="LONG-CHAIN-ALCOHOL O-FATTY-ACYLTRANSFERASE 3-RELATED"/>
    <property type="match status" value="1"/>
</dbReference>
<comment type="similarity">
    <text evidence="3">Belongs to the wax synthase family.</text>
</comment>
<feature type="transmembrane region" description="Helical" evidence="8">
    <location>
        <begin position="77"/>
        <end position="98"/>
    </location>
</feature>
<evidence type="ECO:0000256" key="5">
    <source>
        <dbReference type="ARBA" id="ARBA00022692"/>
    </source>
</evidence>
<keyword evidence="5 8" id="KW-0812">Transmembrane</keyword>
<comment type="subcellular location">
    <subcellularLocation>
        <location evidence="1">Membrane</location>
        <topology evidence="1">Multi-pass membrane protein</topology>
    </subcellularLocation>
</comment>
<dbReference type="InterPro" id="IPR044851">
    <property type="entry name" value="Wax_synthase"/>
</dbReference>
<dbReference type="OrthoDB" id="2796277at2759"/>
<evidence type="ECO:0000259" key="9">
    <source>
        <dbReference type="Pfam" id="PF13813"/>
    </source>
</evidence>
<evidence type="ECO:0000256" key="4">
    <source>
        <dbReference type="ARBA" id="ARBA00022679"/>
    </source>
</evidence>
<keyword evidence="4" id="KW-0808">Transferase</keyword>
<keyword evidence="7 8" id="KW-0472">Membrane</keyword>
<keyword evidence="11" id="KW-1185">Reference proteome</keyword>
<evidence type="ECO:0000256" key="6">
    <source>
        <dbReference type="ARBA" id="ARBA00022989"/>
    </source>
</evidence>
<evidence type="ECO:0000256" key="7">
    <source>
        <dbReference type="ARBA" id="ARBA00023136"/>
    </source>
</evidence>
<evidence type="ECO:0000313" key="10">
    <source>
        <dbReference type="EMBL" id="KAF4510783.1"/>
    </source>
</evidence>
<evidence type="ECO:0000256" key="8">
    <source>
        <dbReference type="SAM" id="Phobius"/>
    </source>
</evidence>
<dbReference type="AlphaFoldDB" id="A0A8H4V7F9"/>
<comment type="pathway">
    <text evidence="2">Secondary metabolite biosynthesis.</text>
</comment>
<organism evidence="10 11">
    <name type="scientific">Ophiocordyceps sinensis</name>
    <dbReference type="NCBI Taxonomy" id="72228"/>
    <lineage>
        <taxon>Eukaryota</taxon>
        <taxon>Fungi</taxon>
        <taxon>Dikarya</taxon>
        <taxon>Ascomycota</taxon>
        <taxon>Pezizomycotina</taxon>
        <taxon>Sordariomycetes</taxon>
        <taxon>Hypocreomycetidae</taxon>
        <taxon>Hypocreales</taxon>
        <taxon>Ophiocordycipitaceae</taxon>
        <taxon>Ophiocordyceps</taxon>
    </lineage>
</organism>
<dbReference type="EMBL" id="JAAVMX010000003">
    <property type="protein sequence ID" value="KAF4510783.1"/>
    <property type="molecule type" value="Genomic_DNA"/>
</dbReference>
<evidence type="ECO:0000256" key="2">
    <source>
        <dbReference type="ARBA" id="ARBA00005179"/>
    </source>
</evidence>
<evidence type="ECO:0000256" key="1">
    <source>
        <dbReference type="ARBA" id="ARBA00004141"/>
    </source>
</evidence>
<evidence type="ECO:0000256" key="3">
    <source>
        <dbReference type="ARBA" id="ARBA00007282"/>
    </source>
</evidence>
<dbReference type="GO" id="GO:0008374">
    <property type="term" value="F:O-acyltransferase activity"/>
    <property type="evidence" value="ECO:0007669"/>
    <property type="project" value="InterPro"/>
</dbReference>
<evidence type="ECO:0000313" key="11">
    <source>
        <dbReference type="Proteomes" id="UP000557566"/>
    </source>
</evidence>
<keyword evidence="6 8" id="KW-1133">Transmembrane helix</keyword>
<dbReference type="Pfam" id="PF13813">
    <property type="entry name" value="MBOAT_2"/>
    <property type="match status" value="1"/>
</dbReference>
<feature type="transmembrane region" description="Helical" evidence="8">
    <location>
        <begin position="53"/>
        <end position="71"/>
    </location>
</feature>
<dbReference type="Proteomes" id="UP000557566">
    <property type="component" value="Unassembled WGS sequence"/>
</dbReference>
<feature type="transmembrane region" description="Helical" evidence="8">
    <location>
        <begin position="23"/>
        <end position="41"/>
    </location>
</feature>
<reference evidence="10 11" key="1">
    <citation type="journal article" date="2020" name="Genome Biol. Evol.">
        <title>A new high-quality draft genome assembly of the Chinese cordyceps Ophiocordyceps sinensis.</title>
        <authorList>
            <person name="Shu R."/>
            <person name="Zhang J."/>
            <person name="Meng Q."/>
            <person name="Zhang H."/>
            <person name="Zhou G."/>
            <person name="Li M."/>
            <person name="Wu P."/>
            <person name="Zhao Y."/>
            <person name="Chen C."/>
            <person name="Qin Q."/>
        </authorList>
    </citation>
    <scope>NUCLEOTIDE SEQUENCE [LARGE SCALE GENOMIC DNA]</scope>
    <source>
        <strain evidence="10 11">IOZ07</strain>
    </source>
</reference>
<comment type="caution">
    <text evidence="10">The sequence shown here is derived from an EMBL/GenBank/DDBJ whole genome shotgun (WGS) entry which is preliminary data.</text>
</comment>
<proteinExistence type="inferred from homology"/>
<dbReference type="GO" id="GO:0016020">
    <property type="term" value="C:membrane"/>
    <property type="evidence" value="ECO:0007669"/>
    <property type="project" value="UniProtKB-SubCell"/>
</dbReference>